<dbReference type="Pfam" id="PF14367">
    <property type="entry name" value="DUF4411"/>
    <property type="match status" value="1"/>
</dbReference>
<organism evidence="1 2">
    <name type="scientific">Entomospira entomophila</name>
    <dbReference type="NCBI Taxonomy" id="2719988"/>
    <lineage>
        <taxon>Bacteria</taxon>
        <taxon>Pseudomonadati</taxon>
        <taxon>Spirochaetota</taxon>
        <taxon>Spirochaetia</taxon>
        <taxon>Spirochaetales</taxon>
        <taxon>Spirochaetaceae</taxon>
        <taxon>Entomospira</taxon>
    </lineage>
</organism>
<dbReference type="InterPro" id="IPR016541">
    <property type="entry name" value="UCP008505"/>
</dbReference>
<evidence type="ECO:0000313" key="1">
    <source>
        <dbReference type="EMBL" id="NIZ40930.1"/>
    </source>
</evidence>
<sequence>MQTKKRYLIDANIIIEPNNQYYHFDFTNTFWVKIAEGIASGQCIIIDKVYDEIFSNNSNDESARDDALNAWLKTYVKKSLLKVGQHQPYFDRWTQLILYIKQHKQYTQEAFNTWFDEDKVADPWLIAVAQEDNCTIVTHETPNGTNPAGLYKKIKIPNIANEFNIPCIGLFDMMRELQIKLDK</sequence>
<protein>
    <submittedName>
        <fullName evidence="1">DUF4411 family protein</fullName>
    </submittedName>
</protein>
<name>A0A968GAR4_9SPIO</name>
<proteinExistence type="predicted"/>
<keyword evidence="2" id="KW-1185">Reference proteome</keyword>
<dbReference type="Proteomes" id="UP000711995">
    <property type="component" value="Unassembled WGS sequence"/>
</dbReference>
<dbReference type="RefSeq" id="WP_167700517.1">
    <property type="nucleotide sequence ID" value="NZ_CP118174.1"/>
</dbReference>
<dbReference type="PIRSF" id="PIRSF008505">
    <property type="entry name" value="UCP008505"/>
    <property type="match status" value="1"/>
</dbReference>
<dbReference type="EMBL" id="JAATLJ010000001">
    <property type="protein sequence ID" value="NIZ40930.1"/>
    <property type="molecule type" value="Genomic_DNA"/>
</dbReference>
<dbReference type="AlphaFoldDB" id="A0A968GAR4"/>
<evidence type="ECO:0000313" key="2">
    <source>
        <dbReference type="Proteomes" id="UP000711995"/>
    </source>
</evidence>
<gene>
    <name evidence="1" type="ORF">HCT14_05355</name>
</gene>
<accession>A0A968GAR4</accession>
<reference evidence="1 2" key="1">
    <citation type="submission" date="2020-03" db="EMBL/GenBank/DDBJ databases">
        <title>Spirochaetal bacteria isolated from arthropods constitute a novel genus Entomospira genus novum within the order Spirochaetales.</title>
        <authorList>
            <person name="Grana-Miraglia L."/>
            <person name="Sikutova S."/>
            <person name="Fingerle V."/>
            <person name="Sing A."/>
            <person name="Castillo-Ramirez S."/>
            <person name="Margos G."/>
            <person name="Rudolf I."/>
        </authorList>
    </citation>
    <scope>NUCLEOTIDE SEQUENCE [LARGE SCALE GENOMIC DNA]</scope>
    <source>
        <strain evidence="1 2">BR193</strain>
    </source>
</reference>
<comment type="caution">
    <text evidence="1">The sequence shown here is derived from an EMBL/GenBank/DDBJ whole genome shotgun (WGS) entry which is preliminary data.</text>
</comment>